<dbReference type="EMBL" id="AFNU02000001">
    <property type="protein sequence ID" value="ERJ13373.1"/>
    <property type="molecule type" value="Genomic_DNA"/>
</dbReference>
<evidence type="ECO:0000313" key="2">
    <source>
        <dbReference type="EMBL" id="ERJ13373.1"/>
    </source>
</evidence>
<dbReference type="AlphaFoldDB" id="U2EEG8"/>
<reference evidence="2 3" key="1">
    <citation type="journal article" date="2011" name="J. Bacteriol.">
        <title>Genome sequence of Haloplasma contractile, an unusual contractile bacterium from a deep-sea anoxic brine lake.</title>
        <authorList>
            <person name="Antunes A."/>
            <person name="Alam I."/>
            <person name="El Dorry H."/>
            <person name="Siam R."/>
            <person name="Robertson A."/>
            <person name="Bajic V.B."/>
            <person name="Stingl U."/>
        </authorList>
    </citation>
    <scope>NUCLEOTIDE SEQUENCE [LARGE SCALE GENOMIC DNA]</scope>
    <source>
        <strain evidence="2 3">SSD-17B</strain>
    </source>
</reference>
<feature type="transmembrane region" description="Helical" evidence="1">
    <location>
        <begin position="49"/>
        <end position="80"/>
    </location>
</feature>
<organism evidence="2 3">
    <name type="scientific">Haloplasma contractile SSD-17B</name>
    <dbReference type="NCBI Taxonomy" id="1033810"/>
    <lineage>
        <taxon>Bacteria</taxon>
        <taxon>Bacillati</taxon>
        <taxon>Mycoplasmatota</taxon>
        <taxon>Mollicutes</taxon>
        <taxon>Haloplasmatales</taxon>
        <taxon>Haloplasmataceae</taxon>
        <taxon>Haloplasma</taxon>
    </lineage>
</organism>
<dbReference type="STRING" id="1033810.HLPCO_000024"/>
<keyword evidence="1" id="KW-0812">Transmembrane</keyword>
<feature type="transmembrane region" description="Helical" evidence="1">
    <location>
        <begin position="135"/>
        <end position="153"/>
    </location>
</feature>
<evidence type="ECO:0000256" key="1">
    <source>
        <dbReference type="SAM" id="Phobius"/>
    </source>
</evidence>
<evidence type="ECO:0000313" key="3">
    <source>
        <dbReference type="Proteomes" id="UP000005707"/>
    </source>
</evidence>
<sequence>MFFNAPLITSIVAMLLAQFVKFPLNYFINKEWRPSILISTGGMPSSHSAFVTALTISIGIIEGISTTSFAISFVLAGVVIHDAMGIRREAGKHATVLNQMAQDLNYLVTNGIKRQFNDRYDEKFKELLGHEPSETFAGIIFGIIVTVLFKVYVY</sequence>
<comment type="caution">
    <text evidence="2">The sequence shown here is derived from an EMBL/GenBank/DDBJ whole genome shotgun (WGS) entry which is preliminary data.</text>
</comment>
<dbReference type="OrthoDB" id="9792681at2"/>
<dbReference type="PANTHER" id="PTHR31446">
    <property type="entry name" value="ACID PHOSPHATASE/VANADIUM-DEPENDENT HALOPEROXIDASE-RELATED PROTEIN"/>
    <property type="match status" value="1"/>
</dbReference>
<accession>U2EEG8</accession>
<dbReference type="RefSeq" id="WP_008826520.1">
    <property type="nucleotide sequence ID" value="NZ_AFNU02000001.1"/>
</dbReference>
<reference evidence="2 3" key="2">
    <citation type="journal article" date="2013" name="PLoS ONE">
        <title>INDIGO - INtegrated Data Warehouse of MIcrobial GenOmes with Examples from the Red Sea Extremophiles.</title>
        <authorList>
            <person name="Alam I."/>
            <person name="Antunes A."/>
            <person name="Kamau A.A."/>
            <person name="Ba Alawi W."/>
            <person name="Kalkatawi M."/>
            <person name="Stingl U."/>
            <person name="Bajic V.B."/>
        </authorList>
    </citation>
    <scope>NUCLEOTIDE SEQUENCE [LARGE SCALE GENOMIC DNA]</scope>
    <source>
        <strain evidence="2 3">SSD-17B</strain>
    </source>
</reference>
<keyword evidence="1" id="KW-0472">Membrane</keyword>
<keyword evidence="1" id="KW-1133">Transmembrane helix</keyword>
<feature type="transmembrane region" description="Helical" evidence="1">
    <location>
        <begin position="6"/>
        <end position="28"/>
    </location>
</feature>
<dbReference type="InterPro" id="IPR003832">
    <property type="entry name" value="DUF212"/>
</dbReference>
<dbReference type="Proteomes" id="UP000005707">
    <property type="component" value="Unassembled WGS sequence"/>
</dbReference>
<dbReference type="InParanoid" id="U2EEG8"/>
<dbReference type="Pfam" id="PF02681">
    <property type="entry name" value="DUF212"/>
    <property type="match status" value="1"/>
</dbReference>
<proteinExistence type="predicted"/>
<dbReference type="FunCoup" id="U2EEG8">
    <property type="interactions" value="24"/>
</dbReference>
<dbReference type="PANTHER" id="PTHR31446:SF29">
    <property type="entry name" value="ACID PHOSPHATASE_VANADIUM-DEPENDENT HALOPEROXIDASE-RELATED PROTEIN"/>
    <property type="match status" value="1"/>
</dbReference>
<keyword evidence="3" id="KW-1185">Reference proteome</keyword>
<name>U2EEG8_9MOLU</name>
<dbReference type="eggNOG" id="COG1963">
    <property type="taxonomic scope" value="Bacteria"/>
</dbReference>
<protein>
    <submittedName>
        <fullName evidence="2">Integral membrane protein</fullName>
    </submittedName>
</protein>
<gene>
    <name evidence="2" type="ORF">HLPCO_000024</name>
</gene>